<evidence type="ECO:0000256" key="1">
    <source>
        <dbReference type="ARBA" id="ARBA00022679"/>
    </source>
</evidence>
<sequence>MPSTPRPPVVHVTWQRHSGRATEIAEALGGSPVHIFFPALTRRPLVPLRHLLSVASTAMALVRLRPRTVIVTNPPVFPGLVVAGYAAATGSPFLLDSHPSSFGVKGNVISKRLLGVTRWLARRSAGVMVTVDHYVQMVESWGARGLVVHEAPPAWQLGPPQRGERARVLFVGVFSGDEPVHEVVEAARSLPEVDVAITGDLDRRPAGLAEGAPENVEFVGFLGARDYLDEVARADVLVSLTTEPTSIMRSAYEAVYARRPLVVSDWPSLREVFPHAHHATNDAAAIATGIRAALEDVPAVQEAALRAQEDRWQAQLVDLRAALRLTP</sequence>
<gene>
    <name evidence="3" type="ORF">J4G33_12630</name>
</gene>
<reference evidence="3" key="1">
    <citation type="submission" date="2021-03" db="EMBL/GenBank/DDBJ databases">
        <title>Actinotalea soli sp. nov., isolated from soil.</title>
        <authorList>
            <person name="Ping W."/>
            <person name="Zhang J."/>
        </authorList>
    </citation>
    <scope>NUCLEOTIDE SEQUENCE</scope>
    <source>
        <strain evidence="3">BY-33</strain>
    </source>
</reference>
<dbReference type="RefSeq" id="WP_208056342.1">
    <property type="nucleotide sequence ID" value="NZ_JAGEMK010000007.1"/>
</dbReference>
<dbReference type="Gene3D" id="3.40.50.2000">
    <property type="entry name" value="Glycogen Phosphorylase B"/>
    <property type="match status" value="1"/>
</dbReference>
<dbReference type="InterPro" id="IPR001296">
    <property type="entry name" value="Glyco_trans_1"/>
</dbReference>
<evidence type="ECO:0000313" key="3">
    <source>
        <dbReference type="EMBL" id="MBO1752651.1"/>
    </source>
</evidence>
<keyword evidence="1" id="KW-0808">Transferase</keyword>
<dbReference type="AlphaFoldDB" id="A0A939RWY7"/>
<dbReference type="Pfam" id="PF00534">
    <property type="entry name" value="Glycos_transf_1"/>
    <property type="match status" value="1"/>
</dbReference>
<protein>
    <submittedName>
        <fullName evidence="3">Glycosyltransferase</fullName>
    </submittedName>
</protein>
<evidence type="ECO:0000313" key="4">
    <source>
        <dbReference type="Proteomes" id="UP000664209"/>
    </source>
</evidence>
<dbReference type="GO" id="GO:0016757">
    <property type="term" value="F:glycosyltransferase activity"/>
    <property type="evidence" value="ECO:0007669"/>
    <property type="project" value="InterPro"/>
</dbReference>
<organism evidence="3 4">
    <name type="scientific">Actinotalea soli</name>
    <dbReference type="NCBI Taxonomy" id="2819234"/>
    <lineage>
        <taxon>Bacteria</taxon>
        <taxon>Bacillati</taxon>
        <taxon>Actinomycetota</taxon>
        <taxon>Actinomycetes</taxon>
        <taxon>Micrococcales</taxon>
        <taxon>Cellulomonadaceae</taxon>
        <taxon>Actinotalea</taxon>
    </lineage>
</organism>
<evidence type="ECO:0000259" key="2">
    <source>
        <dbReference type="Pfam" id="PF00534"/>
    </source>
</evidence>
<proteinExistence type="predicted"/>
<dbReference type="EMBL" id="JAGEMK010000007">
    <property type="protein sequence ID" value="MBO1752651.1"/>
    <property type="molecule type" value="Genomic_DNA"/>
</dbReference>
<feature type="domain" description="Glycosyl transferase family 1" evidence="2">
    <location>
        <begin position="163"/>
        <end position="298"/>
    </location>
</feature>
<keyword evidence="4" id="KW-1185">Reference proteome</keyword>
<name>A0A939RWY7_9CELL</name>
<dbReference type="Proteomes" id="UP000664209">
    <property type="component" value="Unassembled WGS sequence"/>
</dbReference>
<comment type="caution">
    <text evidence="3">The sequence shown here is derived from an EMBL/GenBank/DDBJ whole genome shotgun (WGS) entry which is preliminary data.</text>
</comment>
<dbReference type="SUPFAM" id="SSF53756">
    <property type="entry name" value="UDP-Glycosyltransferase/glycogen phosphorylase"/>
    <property type="match status" value="1"/>
</dbReference>
<accession>A0A939RWY7</accession>